<proteinExistence type="predicted"/>
<keyword evidence="1" id="KW-0808">Transferase</keyword>
<keyword evidence="1" id="KW-0456">Lyase</keyword>
<keyword evidence="1" id="KW-0670">Pyruvate</keyword>
<protein>
    <submittedName>
        <fullName evidence="1">Phosphoenolpyruvate carboxykinase [ATP]</fullName>
        <ecNumber evidence="1">4.1.1.49</ecNumber>
    </submittedName>
</protein>
<gene>
    <name evidence="1" type="primary">pckA_2</name>
    <name evidence="1" type="ORF">NCTC9185_01723</name>
</gene>
<keyword evidence="1" id="KW-0418">Kinase</keyword>
<evidence type="ECO:0000313" key="1">
    <source>
        <dbReference type="EMBL" id="VTN09821.1"/>
    </source>
</evidence>
<dbReference type="GO" id="GO:0016301">
    <property type="term" value="F:kinase activity"/>
    <property type="evidence" value="ECO:0007669"/>
    <property type="project" value="UniProtKB-KW"/>
</dbReference>
<evidence type="ECO:0000313" key="2">
    <source>
        <dbReference type="Proteomes" id="UP000339249"/>
    </source>
</evidence>
<organism evidence="1 2">
    <name type="scientific">Raoultella terrigena</name>
    <name type="common">Klebsiella terrigena</name>
    <dbReference type="NCBI Taxonomy" id="577"/>
    <lineage>
        <taxon>Bacteria</taxon>
        <taxon>Pseudomonadati</taxon>
        <taxon>Pseudomonadota</taxon>
        <taxon>Gammaproteobacteria</taxon>
        <taxon>Enterobacterales</taxon>
        <taxon>Enterobacteriaceae</taxon>
        <taxon>Klebsiella/Raoultella group</taxon>
        <taxon>Raoultella</taxon>
    </lineage>
</organism>
<dbReference type="EMBL" id="CABDVU010000001">
    <property type="protein sequence ID" value="VTN09821.1"/>
    <property type="molecule type" value="Genomic_DNA"/>
</dbReference>
<dbReference type="GO" id="GO:0004612">
    <property type="term" value="F:phosphoenolpyruvate carboxykinase (ATP) activity"/>
    <property type="evidence" value="ECO:0007669"/>
    <property type="project" value="UniProtKB-EC"/>
</dbReference>
<dbReference type="InterPro" id="IPR008210">
    <property type="entry name" value="PEP_carboxykinase_N"/>
</dbReference>
<dbReference type="AlphaFoldDB" id="A0A4U9CWR6"/>
<dbReference type="SUPFAM" id="SSF68923">
    <property type="entry name" value="PEP carboxykinase N-terminal domain"/>
    <property type="match status" value="1"/>
</dbReference>
<reference evidence="1 2" key="1">
    <citation type="submission" date="2019-04" db="EMBL/GenBank/DDBJ databases">
        <authorList>
            <consortium name="Pathogen Informatics"/>
        </authorList>
    </citation>
    <scope>NUCLEOTIDE SEQUENCE [LARGE SCALE GENOMIC DNA]</scope>
    <source>
        <strain evidence="1 2">NCTC9185</strain>
    </source>
</reference>
<accession>A0A4U9CWR6</accession>
<sequence length="75" mass="8144">MPRIELVKQALHELGIKDSSELFYNPDYDLLIAHETSPELTGAARGVMTASGAVAVDTGYLPDVHRVTNISSEMT</sequence>
<dbReference type="EC" id="4.1.1.49" evidence="1"/>
<dbReference type="GO" id="GO:0017076">
    <property type="term" value="F:purine nucleotide binding"/>
    <property type="evidence" value="ECO:0007669"/>
    <property type="project" value="InterPro"/>
</dbReference>
<dbReference type="Proteomes" id="UP000339249">
    <property type="component" value="Unassembled WGS sequence"/>
</dbReference>
<dbReference type="GO" id="GO:0006094">
    <property type="term" value="P:gluconeogenesis"/>
    <property type="evidence" value="ECO:0007669"/>
    <property type="project" value="InterPro"/>
</dbReference>
<name>A0A4U9CWR6_RAOTE</name>